<dbReference type="GO" id="GO:0015078">
    <property type="term" value="F:proton transmembrane transporter activity"/>
    <property type="evidence" value="ECO:0007669"/>
    <property type="project" value="InterPro"/>
</dbReference>
<evidence type="ECO:0000256" key="1">
    <source>
        <dbReference type="ARBA" id="ARBA00004651"/>
    </source>
</evidence>
<evidence type="ECO:0000256" key="11">
    <source>
        <dbReference type="ARBA" id="ARBA00023136"/>
    </source>
</evidence>
<dbReference type="InterPro" id="IPR005953">
    <property type="entry name" value="ATP_synth_csu_bac/chlpt"/>
</dbReference>
<dbReference type="GO" id="GO:0045259">
    <property type="term" value="C:proton-transporting ATP synthase complex"/>
    <property type="evidence" value="ECO:0007669"/>
    <property type="project" value="UniProtKB-KW"/>
</dbReference>
<dbReference type="EC" id="3.6.3.14" evidence="16"/>
<name>A0A3B0VB83_9ZZZZ</name>
<dbReference type="Gene3D" id="1.20.20.10">
    <property type="entry name" value="F1F0 ATP synthase subunit C"/>
    <property type="match status" value="1"/>
</dbReference>
<dbReference type="PANTHER" id="PTHR10031:SF0">
    <property type="entry name" value="ATPASE PROTEIN 9"/>
    <property type="match status" value="1"/>
</dbReference>
<dbReference type="InterPro" id="IPR035921">
    <property type="entry name" value="F/V-ATP_Csub_sf"/>
</dbReference>
<keyword evidence="5" id="KW-0138">CF(0)</keyword>
<dbReference type="PANTHER" id="PTHR10031">
    <property type="entry name" value="ATP SYNTHASE LIPID-BINDING PROTEIN, MITOCHONDRIAL"/>
    <property type="match status" value="1"/>
</dbReference>
<sequence length="87" mass="8578">MHTIQLAIVCLGAGVSIGFAALGAGVGMGMGVLGACQGVARNPEAKGVITTTMILGMALVESCAIYGLVVALILLYANPYKAALLGG</sequence>
<dbReference type="InterPro" id="IPR020537">
    <property type="entry name" value="ATP_synth_F0_csu_DDCD_BS"/>
</dbReference>
<keyword evidence="9" id="KW-0406">Ion transport</keyword>
<evidence type="ECO:0000259" key="15">
    <source>
        <dbReference type="Pfam" id="PF00137"/>
    </source>
</evidence>
<dbReference type="GO" id="GO:0016787">
    <property type="term" value="F:hydrolase activity"/>
    <property type="evidence" value="ECO:0007669"/>
    <property type="project" value="UniProtKB-KW"/>
</dbReference>
<dbReference type="GO" id="GO:0005886">
    <property type="term" value="C:plasma membrane"/>
    <property type="evidence" value="ECO:0007669"/>
    <property type="project" value="UniProtKB-SubCell"/>
</dbReference>
<keyword evidence="6 14" id="KW-0812">Transmembrane</keyword>
<evidence type="ECO:0000256" key="2">
    <source>
        <dbReference type="ARBA" id="ARBA00006704"/>
    </source>
</evidence>
<evidence type="ECO:0000256" key="12">
    <source>
        <dbReference type="ARBA" id="ARBA00023310"/>
    </source>
</evidence>
<comment type="similarity">
    <text evidence="2">Belongs to the ATPase C chain family.</text>
</comment>
<evidence type="ECO:0000256" key="10">
    <source>
        <dbReference type="ARBA" id="ARBA00023121"/>
    </source>
</evidence>
<dbReference type="PROSITE" id="PS00605">
    <property type="entry name" value="ATPASE_C"/>
    <property type="match status" value="1"/>
</dbReference>
<keyword evidence="7" id="KW-0375">Hydrogen ion transport</keyword>
<evidence type="ECO:0000256" key="14">
    <source>
        <dbReference type="SAM" id="Phobius"/>
    </source>
</evidence>
<gene>
    <name evidence="16" type="ORF">MNBD_DELTA04-156</name>
</gene>
<evidence type="ECO:0000256" key="8">
    <source>
        <dbReference type="ARBA" id="ARBA00022989"/>
    </source>
</evidence>
<comment type="subcellular location">
    <subcellularLocation>
        <location evidence="1">Cell membrane</location>
        <topology evidence="1">Multi-pass membrane protein</topology>
    </subcellularLocation>
</comment>
<keyword evidence="4" id="KW-1003">Cell membrane</keyword>
<evidence type="ECO:0000313" key="16">
    <source>
        <dbReference type="EMBL" id="VAW37980.1"/>
    </source>
</evidence>
<evidence type="ECO:0000256" key="5">
    <source>
        <dbReference type="ARBA" id="ARBA00022547"/>
    </source>
</evidence>
<protein>
    <submittedName>
        <fullName evidence="16">ATP synthase F0 sector subunit c</fullName>
        <ecNumber evidence="16">3.6.3.14</ecNumber>
    </submittedName>
</protein>
<keyword evidence="16" id="KW-0378">Hydrolase</keyword>
<dbReference type="GO" id="GO:0015986">
    <property type="term" value="P:proton motive force-driven ATP synthesis"/>
    <property type="evidence" value="ECO:0007669"/>
    <property type="project" value="InterPro"/>
</dbReference>
<dbReference type="GO" id="GO:0033177">
    <property type="term" value="C:proton-transporting two-sector ATPase complex, proton-transporting domain"/>
    <property type="evidence" value="ECO:0007669"/>
    <property type="project" value="InterPro"/>
</dbReference>
<evidence type="ECO:0000256" key="13">
    <source>
        <dbReference type="ARBA" id="ARBA00025198"/>
    </source>
</evidence>
<dbReference type="NCBIfam" id="TIGR01260">
    <property type="entry name" value="ATP_synt_c"/>
    <property type="match status" value="1"/>
</dbReference>
<comment type="function">
    <text evidence="13">F(1)F(0) ATP synthase produces ATP from ADP in the presence of a proton or sodium gradient. F-type ATPases consist of two structural domains, F(1) containing the extramembraneous catalytic core and F(0) containing the membrane proton channel, linked together by a central stalk and a peripheral stalk. During catalysis, ATP synthesis in the catalytic domain of F(1) is coupled via a rotary mechanism of the central stalk subunits to proton translocation.</text>
</comment>
<dbReference type="HAMAP" id="MF_01396">
    <property type="entry name" value="ATP_synth_c_bact"/>
    <property type="match status" value="1"/>
</dbReference>
<dbReference type="Pfam" id="PF00137">
    <property type="entry name" value="ATP-synt_C"/>
    <property type="match status" value="1"/>
</dbReference>
<keyword evidence="8 14" id="KW-1133">Transmembrane helix</keyword>
<dbReference type="InterPro" id="IPR002379">
    <property type="entry name" value="ATPase_proteolipid_c-like_dom"/>
</dbReference>
<dbReference type="PRINTS" id="PR00124">
    <property type="entry name" value="ATPASEC"/>
</dbReference>
<feature type="transmembrane region" description="Helical" evidence="14">
    <location>
        <begin position="6"/>
        <end position="33"/>
    </location>
</feature>
<dbReference type="InterPro" id="IPR038662">
    <property type="entry name" value="ATP_synth_F0_csu_sf"/>
</dbReference>
<evidence type="ECO:0000256" key="7">
    <source>
        <dbReference type="ARBA" id="ARBA00022781"/>
    </source>
</evidence>
<accession>A0A3B0VB83</accession>
<reference evidence="16" key="1">
    <citation type="submission" date="2018-06" db="EMBL/GenBank/DDBJ databases">
        <authorList>
            <person name="Zhirakovskaya E."/>
        </authorList>
    </citation>
    <scope>NUCLEOTIDE SEQUENCE</scope>
</reference>
<dbReference type="FunFam" id="1.20.20.10:FF:000002">
    <property type="entry name" value="ATP synthase subunit c"/>
    <property type="match status" value="1"/>
</dbReference>
<evidence type="ECO:0000256" key="9">
    <source>
        <dbReference type="ARBA" id="ARBA00023065"/>
    </source>
</evidence>
<dbReference type="AlphaFoldDB" id="A0A3B0VB83"/>
<feature type="transmembrane region" description="Helical" evidence="14">
    <location>
        <begin position="54"/>
        <end position="77"/>
    </location>
</feature>
<keyword evidence="12" id="KW-0066">ATP synthesis</keyword>
<evidence type="ECO:0000256" key="3">
    <source>
        <dbReference type="ARBA" id="ARBA00022448"/>
    </source>
</evidence>
<dbReference type="InterPro" id="IPR000454">
    <property type="entry name" value="ATP_synth_F0_csu"/>
</dbReference>
<keyword evidence="10" id="KW-0446">Lipid-binding</keyword>
<dbReference type="EMBL" id="UOEY01000054">
    <property type="protein sequence ID" value="VAW37980.1"/>
    <property type="molecule type" value="Genomic_DNA"/>
</dbReference>
<organism evidence="16">
    <name type="scientific">hydrothermal vent metagenome</name>
    <dbReference type="NCBI Taxonomy" id="652676"/>
    <lineage>
        <taxon>unclassified sequences</taxon>
        <taxon>metagenomes</taxon>
        <taxon>ecological metagenomes</taxon>
    </lineage>
</organism>
<dbReference type="GO" id="GO:0008289">
    <property type="term" value="F:lipid binding"/>
    <property type="evidence" value="ECO:0007669"/>
    <property type="project" value="UniProtKB-KW"/>
</dbReference>
<keyword evidence="3" id="KW-0813">Transport</keyword>
<evidence type="ECO:0000256" key="6">
    <source>
        <dbReference type="ARBA" id="ARBA00022692"/>
    </source>
</evidence>
<dbReference type="SUPFAM" id="SSF81333">
    <property type="entry name" value="F1F0 ATP synthase subunit C"/>
    <property type="match status" value="1"/>
</dbReference>
<feature type="domain" description="V-ATPase proteolipid subunit C-like" evidence="15">
    <location>
        <begin position="11"/>
        <end position="74"/>
    </location>
</feature>
<proteinExistence type="inferred from homology"/>
<keyword evidence="11 14" id="KW-0472">Membrane</keyword>
<dbReference type="CDD" id="cd18121">
    <property type="entry name" value="ATP-synt_Fo_c"/>
    <property type="match status" value="1"/>
</dbReference>
<evidence type="ECO:0000256" key="4">
    <source>
        <dbReference type="ARBA" id="ARBA00022475"/>
    </source>
</evidence>